<dbReference type="Gramene" id="KXG23926">
    <property type="protein sequence ID" value="KXG23926"/>
    <property type="gene ID" value="SORBI_3008G159800"/>
</dbReference>
<reference evidence="2" key="2">
    <citation type="journal article" date="2018" name="Plant J.">
        <title>The Sorghum bicolor reference genome: improved assembly, gene annotations, a transcriptome atlas, and signatures of genome organization.</title>
        <authorList>
            <person name="McCormick R.F."/>
            <person name="Truong S.K."/>
            <person name="Sreedasyam A."/>
            <person name="Jenkins J."/>
            <person name="Shu S."/>
            <person name="Sims D."/>
            <person name="Kennedy M."/>
            <person name="Amirebrahimi M."/>
            <person name="Weers B.D."/>
            <person name="McKinley B."/>
            <person name="Mattison A."/>
            <person name="Morishige D.T."/>
            <person name="Grimwood J."/>
            <person name="Schmutz J."/>
            <person name="Mullet J.E."/>
        </authorList>
    </citation>
    <scope>NUCLEOTIDE SEQUENCE [LARGE SCALE GENOMIC DNA]</scope>
    <source>
        <strain evidence="2">cv. BTx623</strain>
    </source>
</reference>
<dbReference type="Proteomes" id="UP000000768">
    <property type="component" value="Chromosome 8"/>
</dbReference>
<keyword evidence="2" id="KW-1185">Reference proteome</keyword>
<accession>A0A1B6PE30</accession>
<name>A0A1B6PE30_SORBI</name>
<dbReference type="AlphaFoldDB" id="A0A1B6PE30"/>
<gene>
    <name evidence="1" type="ORF">SORBI_3008G159800</name>
</gene>
<proteinExistence type="predicted"/>
<reference evidence="1 2" key="1">
    <citation type="journal article" date="2009" name="Nature">
        <title>The Sorghum bicolor genome and the diversification of grasses.</title>
        <authorList>
            <person name="Paterson A.H."/>
            <person name="Bowers J.E."/>
            <person name="Bruggmann R."/>
            <person name="Dubchak I."/>
            <person name="Grimwood J."/>
            <person name="Gundlach H."/>
            <person name="Haberer G."/>
            <person name="Hellsten U."/>
            <person name="Mitros T."/>
            <person name="Poliakov A."/>
            <person name="Schmutz J."/>
            <person name="Spannagl M."/>
            <person name="Tang H."/>
            <person name="Wang X."/>
            <person name="Wicker T."/>
            <person name="Bharti A.K."/>
            <person name="Chapman J."/>
            <person name="Feltus F.A."/>
            <person name="Gowik U."/>
            <person name="Grigoriev I.V."/>
            <person name="Lyons E."/>
            <person name="Maher C.A."/>
            <person name="Martis M."/>
            <person name="Narechania A."/>
            <person name="Otillar R.P."/>
            <person name="Penning B.W."/>
            <person name="Salamov A.A."/>
            <person name="Wang Y."/>
            <person name="Zhang L."/>
            <person name="Carpita N.C."/>
            <person name="Freeling M."/>
            <person name="Gingle A.R."/>
            <person name="Hash C.T."/>
            <person name="Keller B."/>
            <person name="Klein P."/>
            <person name="Kresovich S."/>
            <person name="McCann M.C."/>
            <person name="Ming R."/>
            <person name="Peterson D.G."/>
            <person name="Mehboob-ur-Rahman"/>
            <person name="Ware D."/>
            <person name="Westhoff P."/>
            <person name="Mayer K.F."/>
            <person name="Messing J."/>
            <person name="Rokhsar D.S."/>
        </authorList>
    </citation>
    <scope>NUCLEOTIDE SEQUENCE [LARGE SCALE GENOMIC DNA]</scope>
    <source>
        <strain evidence="2">cv. BTx623</strain>
    </source>
</reference>
<evidence type="ECO:0000313" key="2">
    <source>
        <dbReference type="Proteomes" id="UP000000768"/>
    </source>
</evidence>
<protein>
    <submittedName>
        <fullName evidence="1">Uncharacterized protein</fullName>
    </submittedName>
</protein>
<dbReference type="InParanoid" id="A0A1B6PE30"/>
<evidence type="ECO:0000313" key="1">
    <source>
        <dbReference type="EMBL" id="KXG23926.1"/>
    </source>
</evidence>
<organism evidence="1 2">
    <name type="scientific">Sorghum bicolor</name>
    <name type="common">Sorghum</name>
    <name type="synonym">Sorghum vulgare</name>
    <dbReference type="NCBI Taxonomy" id="4558"/>
    <lineage>
        <taxon>Eukaryota</taxon>
        <taxon>Viridiplantae</taxon>
        <taxon>Streptophyta</taxon>
        <taxon>Embryophyta</taxon>
        <taxon>Tracheophyta</taxon>
        <taxon>Spermatophyta</taxon>
        <taxon>Magnoliopsida</taxon>
        <taxon>Liliopsida</taxon>
        <taxon>Poales</taxon>
        <taxon>Poaceae</taxon>
        <taxon>PACMAD clade</taxon>
        <taxon>Panicoideae</taxon>
        <taxon>Andropogonodae</taxon>
        <taxon>Andropogoneae</taxon>
        <taxon>Sorghinae</taxon>
        <taxon>Sorghum</taxon>
    </lineage>
</organism>
<dbReference type="EMBL" id="CM000767">
    <property type="protein sequence ID" value="KXG23926.1"/>
    <property type="molecule type" value="Genomic_DNA"/>
</dbReference>
<sequence length="73" mass="8046">MQASSNNQTHPLYVLVSTRKGGTSWDQGMGNPSIGFFSLCSRWGWTPNQPAANWISIPSPPPPVYYYIIASDT</sequence>